<dbReference type="Gene3D" id="3.40.850.10">
    <property type="entry name" value="Kinesin motor domain"/>
    <property type="match status" value="2"/>
</dbReference>
<reference evidence="10" key="1">
    <citation type="journal article" date="2012" name="PLoS Pathog.">
        <title>Comparative genomics of the apicomplexan parasites Toxoplasma gondii and Neospora caninum: Coccidia differing in host range and transmission strategy.</title>
        <authorList>
            <person name="Reid A.J."/>
            <person name="Vermont S.J."/>
            <person name="Cotton J.A."/>
            <person name="Harris D."/>
            <person name="Hill-Cawthorne G.A."/>
            <person name="Konen-Waisman S."/>
            <person name="Latham S.M."/>
            <person name="Mourier T."/>
            <person name="Norton R."/>
            <person name="Quail M.A."/>
            <person name="Sanders M."/>
            <person name="Shanmugam D."/>
            <person name="Sohal A."/>
            <person name="Wasmuth J.D."/>
            <person name="Brunk B."/>
            <person name="Grigg M.E."/>
            <person name="Howard J.C."/>
            <person name="Parkinson J."/>
            <person name="Roos D.S."/>
            <person name="Trees A.J."/>
            <person name="Berriman M."/>
            <person name="Pain A."/>
            <person name="Wastling J.M."/>
        </authorList>
    </citation>
    <scope>NUCLEOTIDE SEQUENCE [LARGE SCALE GENOMIC DNA]</scope>
    <source>
        <strain evidence="10">Liverpool</strain>
    </source>
</reference>
<evidence type="ECO:0000256" key="2">
    <source>
        <dbReference type="ARBA" id="ARBA00022840"/>
    </source>
</evidence>
<keyword evidence="5 6" id="KW-0009">Actin-binding</keyword>
<dbReference type="InterPro" id="IPR027417">
    <property type="entry name" value="P-loop_NTPase"/>
</dbReference>
<dbReference type="OrthoDB" id="346036at2759"/>
<sequence>MAPKQVQMPLGRGMAKDSPEAKHFQRKSSVVPFGRDGTTLTNFTCWTADCPAVKADPSLVFAKCLVVGGSLDTELELEQIDPPARGTFRVAPADVFNANELIEPEEIDDIGYLPHTNVACVLDVLKSRYVRSIIYTTAEPLLVAVNPFKDLGNTTDAWIAKYRTTTKPELLPPHVFKTARAALEDLEGYKKNQSIIVSGESGAGKTEATKQIMRFFASASTEVRTTIQDTIMAGNPILEAFGNAKTIRNNNSSRFGRFMMLDVSSSGGIQHGSISNFLLEKVRVVSQEANERSYHIFYQLLKGATSDMRAKYHLRGLKDYVYLNGKSGGCYDVPGIDDKADFEEVLESLDAMQITGPTRDSVFSILSGLLLIGNVTVEGQDLQGVPDAAYLSPQSEETLREACQLLHVDDAALKKAILMKSTKVGAQIIEGVRTMDEAQMSVLSLSKNVYDKLFDWLVRQLNNLIDAPNGMPHFIGILDIFGFEVLEVNSLEQVLINITNEYLQKHFVDVVFEMETKLYQTEGVPTEALEYTDNLALVSALCGKNDSFFALLEDACLGLKSTDESSSRLLHVPDPSLSFVVMSTSTGPLDWDECRFLTSFSMGNAVPVELRASTSSRETSEVVPSSGFCGTILRRLGPSGFFFESRRDKRMKFVIRHTIADIEYTCEGMLEKNKDFLRKDAMDVIKESPDPVTKALFEGIEIEAGKIGKGTLIASKFLKNLEEMIGIMAQTEAHFIRCLKPNEEKKPLGWNASKVLNQLFSLSILEALQLRQVGYAYRRNFSEFCSHFRWLDMGLVNSDRDRKEVAQMLLEQSGIPASSWVIGKTMVFVKPDAAKELSVLQREKLLCFQPLISVLGPMWRKVLLRRKMGKIIRFLTRVEANARMHLEPEKIDLSPEERDAFLAGIARPRKPTVVKRLHTEPERKPTKVLSLSRARLSMSKELPRNYAASNEALDVDDTKSVDTEAFVRLKMKRSPNENYLRQTALARLKERRPSNVCMEEAYHVWRSVELLFREPLSDKRLQNICTVIRNDMDQHYGFFWQVIINRTPNFGMAATHIHGSLHVVEQDGMYRDGRQFLFHLIMYKTRKPRKEEIRLHERAAEKTYGICRQKDFSGVVRVMNSKVPPYMEKDVSYLIGMLFQRYQYTRDWTTFSTCIQSYLIGRYSEPFGGAWNVIAQEGAFFLSRLWTKHSRFLRVEIDFPALAEEALSEPCPACPTPVLTVVCFEACAPDRA</sequence>
<protein>
    <recommendedName>
        <fullName evidence="8">Myosin motor domain-containing protein</fullName>
    </recommendedName>
</protein>
<dbReference type="GO" id="GO:0007015">
    <property type="term" value="P:actin filament organization"/>
    <property type="evidence" value="ECO:0007669"/>
    <property type="project" value="TreeGrafter"/>
</dbReference>
<dbReference type="EMBL" id="FR823389">
    <property type="protein sequence ID" value="CBZ53086.1"/>
    <property type="molecule type" value="Genomic_DNA"/>
</dbReference>
<proteinExistence type="inferred from homology"/>
<evidence type="ECO:0000259" key="8">
    <source>
        <dbReference type="PROSITE" id="PS51456"/>
    </source>
</evidence>
<dbReference type="VEuPathDB" id="ToxoDB:NCLIV_028750"/>
<dbReference type="GO" id="GO:0005737">
    <property type="term" value="C:cytoplasm"/>
    <property type="evidence" value="ECO:0007669"/>
    <property type="project" value="TreeGrafter"/>
</dbReference>
<evidence type="ECO:0000313" key="9">
    <source>
        <dbReference type="EMBL" id="CBZ53086.1"/>
    </source>
</evidence>
<dbReference type="RefSeq" id="XP_003883118.1">
    <property type="nucleotide sequence ID" value="XM_003883069.1"/>
</dbReference>
<feature type="region of interest" description="Disordered" evidence="7">
    <location>
        <begin position="1"/>
        <end position="21"/>
    </location>
</feature>
<dbReference type="eggNOG" id="KOG0160">
    <property type="taxonomic scope" value="Eukaryota"/>
</dbReference>
<dbReference type="PANTHER" id="PTHR13140:SF270">
    <property type="entry name" value="MYOSIN-12"/>
    <property type="match status" value="1"/>
</dbReference>
<dbReference type="PROSITE" id="PS51456">
    <property type="entry name" value="MYOSIN_MOTOR"/>
    <property type="match status" value="1"/>
</dbReference>
<dbReference type="Gene3D" id="1.20.5.4820">
    <property type="match status" value="1"/>
</dbReference>
<dbReference type="Proteomes" id="UP000007494">
    <property type="component" value="Chromosome VIIb"/>
</dbReference>
<dbReference type="InterPro" id="IPR037177">
    <property type="entry name" value="DLC_sf"/>
</dbReference>
<keyword evidence="1 6" id="KW-0547">Nucleotide-binding</keyword>
<dbReference type="PANTHER" id="PTHR13140">
    <property type="entry name" value="MYOSIN"/>
    <property type="match status" value="1"/>
</dbReference>
<evidence type="ECO:0000256" key="5">
    <source>
        <dbReference type="ARBA" id="ARBA00023203"/>
    </source>
</evidence>
<keyword evidence="10" id="KW-1185">Reference proteome</keyword>
<dbReference type="GO" id="GO:0000146">
    <property type="term" value="F:microfilament motor activity"/>
    <property type="evidence" value="ECO:0007669"/>
    <property type="project" value="TreeGrafter"/>
</dbReference>
<dbReference type="PRINTS" id="PR00193">
    <property type="entry name" value="MYOSINHEAVY"/>
</dbReference>
<dbReference type="OMA" id="ADIEYSC"/>
<dbReference type="InterPro" id="IPR001609">
    <property type="entry name" value="Myosin_head_motor_dom-like"/>
</dbReference>
<comment type="similarity">
    <text evidence="6">Belongs to the TRAFAC class myosin-kinesin ATPase superfamily. Myosin family.</text>
</comment>
<evidence type="ECO:0000256" key="7">
    <source>
        <dbReference type="SAM" id="MobiDB-lite"/>
    </source>
</evidence>
<dbReference type="Pfam" id="PF00063">
    <property type="entry name" value="Myosin_head"/>
    <property type="match status" value="2"/>
</dbReference>
<dbReference type="SUPFAM" id="SSF52540">
    <property type="entry name" value="P-loop containing nucleoside triphosphate hydrolases"/>
    <property type="match status" value="1"/>
</dbReference>
<dbReference type="SUPFAM" id="SSF54648">
    <property type="entry name" value="DLC"/>
    <property type="match status" value="1"/>
</dbReference>
<keyword evidence="2 6" id="KW-0067">ATP-binding</keyword>
<dbReference type="SMART" id="SM00242">
    <property type="entry name" value="MYSc"/>
    <property type="match status" value="1"/>
</dbReference>
<dbReference type="InterPro" id="IPR036961">
    <property type="entry name" value="Kinesin_motor_dom_sf"/>
</dbReference>
<keyword evidence="4 6" id="KW-0505">Motor protein</keyword>
<name>F0VH92_NEOCL</name>
<keyword evidence="3 6" id="KW-0518">Myosin</keyword>
<dbReference type="GO" id="GO:0007017">
    <property type="term" value="P:microtubule-based process"/>
    <property type="evidence" value="ECO:0007669"/>
    <property type="project" value="InterPro"/>
</dbReference>
<dbReference type="GeneID" id="13443274"/>
<feature type="domain" description="Myosin motor" evidence="8">
    <location>
        <begin position="105"/>
        <end position="842"/>
    </location>
</feature>
<dbReference type="Gene3D" id="1.20.120.720">
    <property type="entry name" value="Myosin VI head, motor domain, U50 subdomain"/>
    <property type="match status" value="2"/>
</dbReference>
<dbReference type="FunFam" id="1.10.10.820:FF:000001">
    <property type="entry name" value="Myosin heavy chain"/>
    <property type="match status" value="1"/>
</dbReference>
<dbReference type="Gene3D" id="1.20.58.530">
    <property type="match status" value="2"/>
</dbReference>
<dbReference type="GO" id="GO:0051015">
    <property type="term" value="F:actin filament binding"/>
    <property type="evidence" value="ECO:0007669"/>
    <property type="project" value="TreeGrafter"/>
</dbReference>
<dbReference type="GO" id="GO:0016459">
    <property type="term" value="C:myosin complex"/>
    <property type="evidence" value="ECO:0007669"/>
    <property type="project" value="UniProtKB-KW"/>
</dbReference>
<feature type="region of interest" description="Actin-binding" evidence="6">
    <location>
        <begin position="721"/>
        <end position="743"/>
    </location>
</feature>
<dbReference type="GO" id="GO:0016020">
    <property type="term" value="C:membrane"/>
    <property type="evidence" value="ECO:0007669"/>
    <property type="project" value="TreeGrafter"/>
</dbReference>
<evidence type="ECO:0000256" key="3">
    <source>
        <dbReference type="ARBA" id="ARBA00023123"/>
    </source>
</evidence>
<dbReference type="GO" id="GO:0005524">
    <property type="term" value="F:ATP binding"/>
    <property type="evidence" value="ECO:0007669"/>
    <property type="project" value="UniProtKB-UniRule"/>
</dbReference>
<dbReference type="AlphaFoldDB" id="F0VH92"/>
<evidence type="ECO:0000313" key="10">
    <source>
        <dbReference type="Proteomes" id="UP000007494"/>
    </source>
</evidence>
<dbReference type="GO" id="GO:0030286">
    <property type="term" value="C:dynein complex"/>
    <property type="evidence" value="ECO:0007669"/>
    <property type="project" value="InterPro"/>
</dbReference>
<evidence type="ECO:0000256" key="1">
    <source>
        <dbReference type="ARBA" id="ARBA00022741"/>
    </source>
</evidence>
<evidence type="ECO:0000256" key="6">
    <source>
        <dbReference type="PROSITE-ProRule" id="PRU00782"/>
    </source>
</evidence>
<dbReference type="Gene3D" id="1.10.10.820">
    <property type="match status" value="1"/>
</dbReference>
<gene>
    <name evidence="9" type="ORF">NCLIV_028750</name>
</gene>
<feature type="binding site" evidence="6">
    <location>
        <begin position="199"/>
        <end position="206"/>
    </location>
    <ligand>
        <name>ATP</name>
        <dbReference type="ChEBI" id="CHEBI:30616"/>
    </ligand>
</feature>
<accession>F0VH92</accession>
<organism evidence="9 10">
    <name type="scientific">Neospora caninum (strain Liverpool)</name>
    <dbReference type="NCBI Taxonomy" id="572307"/>
    <lineage>
        <taxon>Eukaryota</taxon>
        <taxon>Sar</taxon>
        <taxon>Alveolata</taxon>
        <taxon>Apicomplexa</taxon>
        <taxon>Conoidasida</taxon>
        <taxon>Coccidia</taxon>
        <taxon>Eucoccidiorida</taxon>
        <taxon>Eimeriorina</taxon>
        <taxon>Sarcocystidae</taxon>
        <taxon>Neospora</taxon>
    </lineage>
</organism>
<dbReference type="InParanoid" id="F0VH92"/>
<evidence type="ECO:0000256" key="4">
    <source>
        <dbReference type="ARBA" id="ARBA00023175"/>
    </source>
</evidence>